<proteinExistence type="predicted"/>
<evidence type="ECO:0008006" key="5">
    <source>
        <dbReference type="Google" id="ProtNLM"/>
    </source>
</evidence>
<gene>
    <name evidence="2" type="ORF">SIK69_18925</name>
    <name evidence="1" type="ORF">SIL20_20480</name>
</gene>
<evidence type="ECO:0000313" key="4">
    <source>
        <dbReference type="Proteomes" id="UP001282336"/>
    </source>
</evidence>
<evidence type="ECO:0000313" key="1">
    <source>
        <dbReference type="EMBL" id="MDX6033882.1"/>
    </source>
</evidence>
<name>A0AAJ2VW89_9ENTR</name>
<comment type="caution">
    <text evidence="1">The sequence shown here is derived from an EMBL/GenBank/DDBJ whole genome shotgun (WGS) entry which is preliminary data.</text>
</comment>
<evidence type="ECO:0000313" key="3">
    <source>
        <dbReference type="Proteomes" id="UP001275664"/>
    </source>
</evidence>
<dbReference type="Gene3D" id="2.40.128.130">
    <property type="entry name" value="Autotransporter beta-domain"/>
    <property type="match status" value="1"/>
</dbReference>
<sequence length="322" mass="35318">MTVIFPERRFLPQTICLCAAFYVACSDAAADGSRIKQRADAVLSLMSYSVFPDVTASDLNINNGSGESNDLSMTQFGGGATLSDSVPIYLEGAMGYSRYDPHFVFSNGTETRSIPTKWNSLTATGGIGWDFKLHTDRWGGNLVLRPIANFMLGTMASDVRIGSFVVEKRRDADFKFLDGGRLNAYGLGGSLMLDYELISAPQDIDVELRYSAMNLQTFGSTSEGVKGEANAENLGLYLRRRAPLFDWTLLQSPMRYVLEGAHTEYLGEQRGQLGFNSLSSVGLGLELDSSKYPVFITRTRLVARYMFGENTSGYGIGLAMSF</sequence>
<dbReference type="RefSeq" id="WP_319630311.1">
    <property type="nucleotide sequence ID" value="NZ_JAWXRB010000045.1"/>
</dbReference>
<dbReference type="InterPro" id="IPR036709">
    <property type="entry name" value="Autotransporte_beta_dom_sf"/>
</dbReference>
<keyword evidence="3" id="KW-1185">Reference proteome</keyword>
<dbReference type="Proteomes" id="UP001282336">
    <property type="component" value="Unassembled WGS sequence"/>
</dbReference>
<dbReference type="Proteomes" id="UP001275664">
    <property type="component" value="Unassembled WGS sequence"/>
</dbReference>
<dbReference type="AlphaFoldDB" id="A0AAJ2VW89"/>
<accession>A0AAJ2VW89</accession>
<dbReference type="EMBL" id="JAWXRC010000042">
    <property type="protein sequence ID" value="MDX6033882.1"/>
    <property type="molecule type" value="Genomic_DNA"/>
</dbReference>
<organism evidence="1 4">
    <name type="scientific">Scandinavium lactucae</name>
    <dbReference type="NCBI Taxonomy" id="3095028"/>
    <lineage>
        <taxon>Bacteria</taxon>
        <taxon>Pseudomonadati</taxon>
        <taxon>Pseudomonadota</taxon>
        <taxon>Gammaproteobacteria</taxon>
        <taxon>Enterobacterales</taxon>
        <taxon>Enterobacteriaceae</taxon>
        <taxon>Scandinavium</taxon>
    </lineage>
</organism>
<dbReference type="EMBL" id="JAWXRD010000040">
    <property type="protein sequence ID" value="MDX6042267.1"/>
    <property type="molecule type" value="Genomic_DNA"/>
</dbReference>
<evidence type="ECO:0000313" key="2">
    <source>
        <dbReference type="EMBL" id="MDX6042267.1"/>
    </source>
</evidence>
<reference evidence="1 3" key="1">
    <citation type="submission" date="2023-11" db="EMBL/GenBank/DDBJ databases">
        <title>Scandinavium wanjuensis sp. nov., isolated from lettuce South Korea.</title>
        <authorList>
            <person name="Park J."/>
            <person name="Park S."/>
            <person name="Oh K.K."/>
            <person name="Cho G.S."/>
            <person name="Franz C.M.A.P."/>
        </authorList>
    </citation>
    <scope>NUCLEOTIDE SEQUENCE</scope>
    <source>
        <strain evidence="1">V105_12</strain>
        <strain evidence="2 3">V105_6</strain>
    </source>
</reference>
<protein>
    <recommendedName>
        <fullName evidence="5">Autotransporter domain-containing protein</fullName>
    </recommendedName>
</protein>